<dbReference type="InterPro" id="IPR042099">
    <property type="entry name" value="ANL_N_sf"/>
</dbReference>
<dbReference type="Gene3D" id="3.40.50.12780">
    <property type="entry name" value="N-terminal domain of ligase-like"/>
    <property type="match status" value="1"/>
</dbReference>
<dbReference type="InterPro" id="IPR020845">
    <property type="entry name" value="AMP-binding_CS"/>
</dbReference>
<dbReference type="PANTHER" id="PTHR43859">
    <property type="entry name" value="ACYL-ACTIVATING ENZYME"/>
    <property type="match status" value="1"/>
</dbReference>
<dbReference type="GO" id="GO:0006631">
    <property type="term" value="P:fatty acid metabolic process"/>
    <property type="evidence" value="ECO:0007669"/>
    <property type="project" value="UniProtKB-KW"/>
</dbReference>
<evidence type="ECO:0000313" key="10">
    <source>
        <dbReference type="EMBL" id="MBP5855413.1"/>
    </source>
</evidence>
<dbReference type="NCBIfam" id="NF006020">
    <property type="entry name" value="PRK08162.1"/>
    <property type="match status" value="1"/>
</dbReference>
<dbReference type="EC" id="6.2.1.44" evidence="6"/>
<gene>
    <name evidence="10" type="ORF">KAJ83_00195</name>
</gene>
<dbReference type="Proteomes" id="UP000672602">
    <property type="component" value="Unassembled WGS sequence"/>
</dbReference>
<name>A0A8J7SFZ8_9PROT</name>
<comment type="similarity">
    <text evidence="1">Belongs to the ATP-dependent AMP-binding enzyme family.</text>
</comment>
<dbReference type="EMBL" id="JAGMWN010000001">
    <property type="protein sequence ID" value="MBP5855413.1"/>
    <property type="molecule type" value="Genomic_DNA"/>
</dbReference>
<evidence type="ECO:0000256" key="3">
    <source>
        <dbReference type="ARBA" id="ARBA00022832"/>
    </source>
</evidence>
<evidence type="ECO:0000259" key="9">
    <source>
        <dbReference type="Pfam" id="PF13193"/>
    </source>
</evidence>
<dbReference type="InterPro" id="IPR025110">
    <property type="entry name" value="AMP-bd_C"/>
</dbReference>
<evidence type="ECO:0000256" key="1">
    <source>
        <dbReference type="ARBA" id="ARBA00006432"/>
    </source>
</evidence>
<accession>A0A8J7SFZ8</accession>
<evidence type="ECO:0000256" key="6">
    <source>
        <dbReference type="ARBA" id="ARBA00066616"/>
    </source>
</evidence>
<dbReference type="Pfam" id="PF00501">
    <property type="entry name" value="AMP-binding"/>
    <property type="match status" value="1"/>
</dbReference>
<dbReference type="GO" id="GO:0016874">
    <property type="term" value="F:ligase activity"/>
    <property type="evidence" value="ECO:0007669"/>
    <property type="project" value="UniProtKB-KW"/>
</dbReference>
<dbReference type="InterPro" id="IPR000873">
    <property type="entry name" value="AMP-dep_synth/lig_dom"/>
</dbReference>
<organism evidence="10 11">
    <name type="scientific">Marivibrio halodurans</name>
    <dbReference type="NCBI Taxonomy" id="2039722"/>
    <lineage>
        <taxon>Bacteria</taxon>
        <taxon>Pseudomonadati</taxon>
        <taxon>Pseudomonadota</taxon>
        <taxon>Alphaproteobacteria</taxon>
        <taxon>Rhodospirillales</taxon>
        <taxon>Rhodospirillaceae</taxon>
        <taxon>Marivibrio</taxon>
    </lineage>
</organism>
<keyword evidence="3" id="KW-0276">Fatty acid metabolism</keyword>
<dbReference type="RefSeq" id="WP_210680006.1">
    <property type="nucleotide sequence ID" value="NZ_JAGMWN010000001.1"/>
</dbReference>
<reference evidence="10" key="1">
    <citation type="submission" date="2021-04" db="EMBL/GenBank/DDBJ databases">
        <authorList>
            <person name="Zhang D.-C."/>
        </authorList>
    </citation>
    <scope>NUCLEOTIDE SEQUENCE</scope>
    <source>
        <strain evidence="10">CGMCC 1.15697</strain>
    </source>
</reference>
<dbReference type="Gene3D" id="3.30.300.30">
    <property type="match status" value="1"/>
</dbReference>
<dbReference type="FunFam" id="3.30.300.30:FF:000008">
    <property type="entry name" value="2,3-dihydroxybenzoate-AMP ligase"/>
    <property type="match status" value="1"/>
</dbReference>
<protein>
    <recommendedName>
        <fullName evidence="7">3-methylmercaptopropionyl-CoA ligase</fullName>
        <ecNumber evidence="6">6.2.1.44</ecNumber>
    </recommendedName>
</protein>
<dbReference type="CDD" id="cd12118">
    <property type="entry name" value="ttLC_FACS_AEE21_like"/>
    <property type="match status" value="1"/>
</dbReference>
<evidence type="ECO:0000256" key="4">
    <source>
        <dbReference type="ARBA" id="ARBA00023098"/>
    </source>
</evidence>
<keyword evidence="2 10" id="KW-0436">Ligase</keyword>
<keyword evidence="4" id="KW-0443">Lipid metabolism</keyword>
<dbReference type="Pfam" id="PF13193">
    <property type="entry name" value="AMP-binding_C"/>
    <property type="match status" value="1"/>
</dbReference>
<comment type="catalytic activity">
    <reaction evidence="5">
        <text>3-(methylsulfanyl)propanoate + ATP + CoA = 3-(methylsulfanyl)propanoyl-CoA + AMP + diphosphate</text>
        <dbReference type="Rhea" id="RHEA:43052"/>
        <dbReference type="ChEBI" id="CHEBI:30616"/>
        <dbReference type="ChEBI" id="CHEBI:33019"/>
        <dbReference type="ChEBI" id="CHEBI:49016"/>
        <dbReference type="ChEBI" id="CHEBI:57287"/>
        <dbReference type="ChEBI" id="CHEBI:82815"/>
        <dbReference type="ChEBI" id="CHEBI:456215"/>
        <dbReference type="EC" id="6.2.1.44"/>
    </reaction>
    <physiologicalReaction direction="left-to-right" evidence="5">
        <dbReference type="Rhea" id="RHEA:43053"/>
    </physiologicalReaction>
</comment>
<evidence type="ECO:0000256" key="7">
    <source>
        <dbReference type="ARBA" id="ARBA00067668"/>
    </source>
</evidence>
<dbReference type="PANTHER" id="PTHR43859:SF4">
    <property type="entry name" value="BUTANOATE--COA LIGASE AAE1-RELATED"/>
    <property type="match status" value="1"/>
</dbReference>
<feature type="domain" description="AMP-dependent synthetase/ligase" evidence="8">
    <location>
        <begin position="41"/>
        <end position="417"/>
    </location>
</feature>
<keyword evidence="11" id="KW-1185">Reference proteome</keyword>
<dbReference type="AlphaFoldDB" id="A0A8J7SFZ8"/>
<evidence type="ECO:0000256" key="5">
    <source>
        <dbReference type="ARBA" id="ARBA00051915"/>
    </source>
</evidence>
<evidence type="ECO:0000256" key="2">
    <source>
        <dbReference type="ARBA" id="ARBA00022598"/>
    </source>
</evidence>
<dbReference type="PROSITE" id="PS00455">
    <property type="entry name" value="AMP_BINDING"/>
    <property type="match status" value="1"/>
</dbReference>
<sequence>MGATEQDTAGGGAPVPSIFDTDLPRRTANYQPLTPITFLVRSARVVPEHTAVIDGDQRWTYREMHARCARLAHALERLGVRPGECVAALAFNSHAMLEAHYGVPMAGAVLNAINTRLDAEAIAYILDHGEARVLLVDPDLAAVAEKALALARNKPVVVDLDGPAYPDGRRIGDHGYEALLAAADPAHPWPGITDEWQAIALNYTSGTTGAPKGVVYHHRGAYLNAMANHMGFRLAPHAVYLWTLPMFHCNGWCNSWAITALMGTHVCLRAVDPAAIFRLIDDHGVTHMSGAPIVLNMLMNAEPSARRKSTHRVAYTVGGAPPPAALLERAEALDFDVLHGYGLTETYGPASCCDWHADWSALPIAEQAEIKKRQGVPTLGLIDMTVLDPERMVPVPADGATMGEIAMRGHAIMKGYLKDPAASAAALDRGWFLSGDLGVLHPDGYVELRDRSKDIVISGGENISSLEVEGAIFRHPAVLECAVVAMPDEKWGETPCAFVTVKPGESLTEADVIDWACAHLARFKAPRRVIFGELPKTSTGKVQKHLLRRRFDE</sequence>
<evidence type="ECO:0000313" key="11">
    <source>
        <dbReference type="Proteomes" id="UP000672602"/>
    </source>
</evidence>
<dbReference type="SUPFAM" id="SSF56801">
    <property type="entry name" value="Acetyl-CoA synthetase-like"/>
    <property type="match status" value="1"/>
</dbReference>
<evidence type="ECO:0000259" key="8">
    <source>
        <dbReference type="Pfam" id="PF00501"/>
    </source>
</evidence>
<comment type="caution">
    <text evidence="10">The sequence shown here is derived from an EMBL/GenBank/DDBJ whole genome shotgun (WGS) entry which is preliminary data.</text>
</comment>
<feature type="domain" description="AMP-binding enzyme C-terminal" evidence="9">
    <location>
        <begin position="467"/>
        <end position="541"/>
    </location>
</feature>
<dbReference type="InterPro" id="IPR045851">
    <property type="entry name" value="AMP-bd_C_sf"/>
</dbReference>
<proteinExistence type="inferred from homology"/>
<dbReference type="NCBIfam" id="NF004837">
    <property type="entry name" value="PRK06187.1"/>
    <property type="match status" value="1"/>
</dbReference>